<feature type="non-terminal residue" evidence="4">
    <location>
        <position position="1"/>
    </location>
</feature>
<gene>
    <name evidence="4" type="primary">COX5B</name>
    <name evidence="4" type="ORF">TR139246</name>
</gene>
<dbReference type="SUPFAM" id="SSF57802">
    <property type="entry name" value="Rubredoxin-like"/>
    <property type="match status" value="1"/>
</dbReference>
<dbReference type="GO" id="GO:0046872">
    <property type="term" value="F:metal ion binding"/>
    <property type="evidence" value="ECO:0007669"/>
    <property type="project" value="UniProtKB-KW"/>
</dbReference>
<proteinExistence type="predicted"/>
<keyword evidence="1 3" id="KW-0479">Metal-binding</keyword>
<evidence type="ECO:0000256" key="2">
    <source>
        <dbReference type="ARBA" id="ARBA00022833"/>
    </source>
</evidence>
<keyword evidence="2 3" id="KW-0862">Zinc</keyword>
<evidence type="ECO:0000313" key="4">
    <source>
        <dbReference type="EMBL" id="JAP51264.1"/>
    </source>
</evidence>
<dbReference type="InterPro" id="IPR002124">
    <property type="entry name" value="Cyt_c_oxidase_su5b"/>
</dbReference>
<name>A0A0X3PHJ1_SCHSO</name>
<dbReference type="GO" id="GO:0045277">
    <property type="term" value="C:respiratory chain complex IV"/>
    <property type="evidence" value="ECO:0007669"/>
    <property type="project" value="InterPro"/>
</dbReference>
<dbReference type="EMBL" id="GEEE01011961">
    <property type="protein sequence ID" value="JAP51264.1"/>
    <property type="molecule type" value="Transcribed_RNA"/>
</dbReference>
<evidence type="ECO:0000256" key="1">
    <source>
        <dbReference type="ARBA" id="ARBA00022723"/>
    </source>
</evidence>
<feature type="binding site" evidence="3">
    <location>
        <position position="119"/>
    </location>
    <ligand>
        <name>Zn(2+)</name>
        <dbReference type="ChEBI" id="CHEBI:29105"/>
    </ligand>
</feature>
<feature type="binding site" evidence="3">
    <location>
        <position position="121"/>
    </location>
    <ligand>
        <name>Zn(2+)</name>
        <dbReference type="ChEBI" id="CHEBI:29105"/>
    </ligand>
</feature>
<dbReference type="PANTHER" id="PTHR10122">
    <property type="entry name" value="CYTOCHROME C OXIDASE SUBUNIT 5B, MITOCHONDRIAL"/>
    <property type="match status" value="1"/>
</dbReference>
<dbReference type="PROSITE" id="PS51359">
    <property type="entry name" value="COX5B_2"/>
    <property type="match status" value="1"/>
</dbReference>
<reference evidence="4" key="1">
    <citation type="submission" date="2016-01" db="EMBL/GenBank/DDBJ databases">
        <title>Reference transcriptome for the parasite Schistocephalus solidus: insights into the molecular evolution of parasitism.</title>
        <authorList>
            <person name="Hebert F.O."/>
            <person name="Grambauer S."/>
            <person name="Barber I."/>
            <person name="Landry C.R."/>
            <person name="Aubin-Horth N."/>
        </authorList>
    </citation>
    <scope>NUCLEOTIDE SEQUENCE</scope>
</reference>
<dbReference type="GO" id="GO:0005740">
    <property type="term" value="C:mitochondrial envelope"/>
    <property type="evidence" value="ECO:0007669"/>
    <property type="project" value="InterPro"/>
</dbReference>
<evidence type="ECO:0000256" key="3">
    <source>
        <dbReference type="PIRSR" id="PIRSR602124-1"/>
    </source>
</evidence>
<protein>
    <submittedName>
        <fullName evidence="4">Cytochrome c oxidase subunit 5B</fullName>
    </submittedName>
</protein>
<organism evidence="4">
    <name type="scientific">Schistocephalus solidus</name>
    <name type="common">Tapeworm</name>
    <dbReference type="NCBI Taxonomy" id="70667"/>
    <lineage>
        <taxon>Eukaryota</taxon>
        <taxon>Metazoa</taxon>
        <taxon>Spiralia</taxon>
        <taxon>Lophotrochozoa</taxon>
        <taxon>Platyhelminthes</taxon>
        <taxon>Cestoda</taxon>
        <taxon>Eucestoda</taxon>
        <taxon>Diphyllobothriidea</taxon>
        <taxon>Diphyllobothriidae</taxon>
        <taxon>Schistocephalus</taxon>
    </lineage>
</organism>
<dbReference type="PANTHER" id="PTHR10122:SF0">
    <property type="entry name" value="CYTOCHROME C OXIDASE SUBUNIT 5B, ISOFORM A-RELATED"/>
    <property type="match status" value="1"/>
</dbReference>
<dbReference type="AlphaFoldDB" id="A0A0X3PHJ1"/>
<dbReference type="InterPro" id="IPR036972">
    <property type="entry name" value="Cyt_c_oxidase_su5b_sf"/>
</dbReference>
<feature type="binding site" evidence="3">
    <location>
        <position position="99"/>
    </location>
    <ligand>
        <name>Zn(2+)</name>
        <dbReference type="ChEBI" id="CHEBI:29105"/>
    </ligand>
</feature>
<dbReference type="Gene3D" id="2.60.11.10">
    <property type="entry name" value="Cytochrome c oxidase, subunit Vb"/>
    <property type="match status" value="1"/>
</dbReference>
<sequence length="139" mass="16112">PYLTRCMTRMKMLPLRVMGRLLRIQNLRSFSTINHNSEGTTLKCLSDAIKRNDLMAVEKIVYEQDPYEVRRVKMPTYTTEEEPNLIASSAPTRLIGCLCEPEANAINWMEISKGPPTKCFCGHWFKLVDFEEYLANLTY</sequence>
<accession>A0A0X3PHJ1</accession>
<feature type="binding site" evidence="3">
    <location>
        <position position="97"/>
    </location>
    <ligand>
        <name>Zn(2+)</name>
        <dbReference type="ChEBI" id="CHEBI:29105"/>
    </ligand>
</feature>
<dbReference type="GO" id="GO:0006123">
    <property type="term" value="P:mitochondrial electron transport, cytochrome c to oxygen"/>
    <property type="evidence" value="ECO:0007669"/>
    <property type="project" value="InterPro"/>
</dbReference>